<evidence type="ECO:0000256" key="1">
    <source>
        <dbReference type="SAM" id="Phobius"/>
    </source>
</evidence>
<protein>
    <submittedName>
        <fullName evidence="2">Uncharacterized protein</fullName>
    </submittedName>
</protein>
<dbReference type="Proteomes" id="UP000106699">
    <property type="component" value="Segment"/>
</dbReference>
<sequence>MLSSITQGVIDDALGVKKLTFTLYIYLSYLFVYNIGIKGLKGKLHIVMIL</sequence>
<feature type="transmembrane region" description="Helical" evidence="1">
    <location>
        <begin position="21"/>
        <end position="40"/>
    </location>
</feature>
<dbReference type="GeneID" id="2979092"/>
<evidence type="ECO:0000313" key="3">
    <source>
        <dbReference type="Proteomes" id="UP000106699"/>
    </source>
</evidence>
<accession>Q678G1</accession>
<proteinExistence type="predicted"/>
<keyword evidence="1" id="KW-1133">Transmembrane helix</keyword>
<keyword evidence="3" id="KW-1185">Reference proteome</keyword>
<reference evidence="2 3" key="1">
    <citation type="journal article" date="2004" name="J. Virol.">
        <title>Complete genome sequence of lymphocystis disease virus isolated from China.</title>
        <authorList>
            <person name="Zhang Q.Y."/>
            <person name="Xiao F."/>
            <person name="Xie J."/>
            <person name="Li Z.Q."/>
            <person name="Gui J.F."/>
        </authorList>
    </citation>
    <scope>NUCLEOTIDE SEQUENCE [LARGE SCALE GENOMIC DNA]</scope>
</reference>
<name>Q678G1_9VIRU</name>
<dbReference type="EMBL" id="AY380826">
    <property type="protein sequence ID" value="AAU10896.1"/>
    <property type="molecule type" value="Genomic_DNA"/>
</dbReference>
<organism evidence="2 3">
    <name type="scientific">lymphocystis disease virus-China</name>
    <dbReference type="NCBI Taxonomy" id="256729"/>
    <lineage>
        <taxon>Viruses</taxon>
        <taxon>Varidnaviria</taxon>
        <taxon>Bamfordvirae</taxon>
        <taxon>Nucleocytoviricota</taxon>
        <taxon>Megaviricetes</taxon>
        <taxon>Pimascovirales</taxon>
        <taxon>Pimascovirales incertae sedis</taxon>
        <taxon>Iridoviridae</taxon>
        <taxon>Alphairidovirinae</taxon>
        <taxon>Lymphocystivirus</taxon>
        <taxon>Lymphocystivirus paralichthys1</taxon>
        <taxon>Lymphocystis disease virus 2</taxon>
    </lineage>
</organism>
<keyword evidence="1" id="KW-0472">Membrane</keyword>
<dbReference type="KEGG" id="vg:2979092"/>
<dbReference type="RefSeq" id="YP_073557.1">
    <property type="nucleotide sequence ID" value="NC_005902.1"/>
</dbReference>
<keyword evidence="1" id="KW-0812">Transmembrane</keyword>
<evidence type="ECO:0000313" key="2">
    <source>
        <dbReference type="EMBL" id="AAU10896.1"/>
    </source>
</evidence>